<dbReference type="RefSeq" id="WP_094398074.1">
    <property type="nucleotide sequence ID" value="NZ_CP016893.1"/>
</dbReference>
<evidence type="ECO:0000313" key="2">
    <source>
        <dbReference type="EMBL" id="AST59161.1"/>
    </source>
</evidence>
<name>A0A223I362_THETR</name>
<dbReference type="InterPro" id="IPR025746">
    <property type="entry name" value="PilX_N_dom"/>
</dbReference>
<proteinExistence type="predicted"/>
<accession>A0A223I362</accession>
<evidence type="ECO:0000259" key="1">
    <source>
        <dbReference type="Pfam" id="PF14341"/>
    </source>
</evidence>
<reference evidence="2 3" key="1">
    <citation type="submission" date="2016-08" db="EMBL/GenBank/DDBJ databases">
        <title>A novel genetic cassette of butanologenic Thermoanaerobacterium thermosaccharolyticum that directly convert cellulose to butanol.</title>
        <authorList>
            <person name="Li T."/>
            <person name="He J."/>
        </authorList>
    </citation>
    <scope>NUCLEOTIDE SEQUENCE [LARGE SCALE GENOMIC DNA]</scope>
    <source>
        <strain evidence="2 3">TG57</strain>
    </source>
</reference>
<dbReference type="AlphaFoldDB" id="A0A223I362"/>
<protein>
    <submittedName>
        <fullName evidence="2">PilX-like protein</fullName>
    </submittedName>
</protein>
<dbReference type="Proteomes" id="UP000214975">
    <property type="component" value="Chromosome"/>
</dbReference>
<evidence type="ECO:0000313" key="3">
    <source>
        <dbReference type="Proteomes" id="UP000214975"/>
    </source>
</evidence>
<sequence length="191" mass="21375">MSNSKGSALIFTLMVILILTVLGVSILELSLTEFKISASYGNDVLSRYAAEAGLDILKSEFNTNLLTALKNNAQRIIDNNYDMEKGTYKVSMDQLYSLIFNDTKNYLYSYVFNKYLNEGNVALGNTGQIYKISSIAFTLDEKMQYIIHVETVGIYRNIKSYGHADLILNLQATGNPITISNWTIDNIPPSN</sequence>
<dbReference type="EMBL" id="CP016893">
    <property type="protein sequence ID" value="AST59161.1"/>
    <property type="molecule type" value="Genomic_DNA"/>
</dbReference>
<gene>
    <name evidence="2" type="ORF">Thert_03439</name>
</gene>
<feature type="domain" description="Type 4 fimbrial biogenesis protein PilX N-terminal" evidence="1">
    <location>
        <begin position="5"/>
        <end position="54"/>
    </location>
</feature>
<dbReference type="Pfam" id="PF14341">
    <property type="entry name" value="PilX_N"/>
    <property type="match status" value="1"/>
</dbReference>
<organism evidence="2 3">
    <name type="scientific">Thermoanaerobacterium thermosaccharolyticum</name>
    <name type="common">Clostridium thermosaccharolyticum</name>
    <dbReference type="NCBI Taxonomy" id="1517"/>
    <lineage>
        <taxon>Bacteria</taxon>
        <taxon>Bacillati</taxon>
        <taxon>Bacillota</taxon>
        <taxon>Clostridia</taxon>
        <taxon>Thermoanaerobacterales</taxon>
        <taxon>Thermoanaerobacteraceae</taxon>
        <taxon>Thermoanaerobacterium</taxon>
    </lineage>
</organism>